<dbReference type="Gene3D" id="3.40.50.1820">
    <property type="entry name" value="alpha/beta hydrolase"/>
    <property type="match status" value="1"/>
</dbReference>
<evidence type="ECO:0000313" key="5">
    <source>
        <dbReference type="Proteomes" id="UP000020681"/>
    </source>
</evidence>
<dbReference type="Proteomes" id="UP000020681">
    <property type="component" value="Unassembled WGS sequence"/>
</dbReference>
<feature type="domain" description="Carboxylesterase type B" evidence="3">
    <location>
        <begin position="8"/>
        <end position="123"/>
    </location>
</feature>
<dbReference type="PANTHER" id="PTHR11559">
    <property type="entry name" value="CARBOXYLESTERASE"/>
    <property type="match status" value="1"/>
</dbReference>
<keyword evidence="5" id="KW-1185">Reference proteome</keyword>
<comment type="similarity">
    <text evidence="1">Belongs to the 'GDXG' lipolytic enzyme family.</text>
</comment>
<evidence type="ECO:0000256" key="2">
    <source>
        <dbReference type="SAM" id="MobiDB-lite"/>
    </source>
</evidence>
<sequence length="183" mass="20088">MLGLGKYQPMSEDCLTLNVVAPEAPTHRPLPVMVFIHGGGYILGSSATPIYDGAALARRGCVYVSVNYRLGALGCLDLSSLSTPDIAIDGNLYLRDLVMALQWIQDNIAEFGGDPDNVTIFGKARARISPPRCWRFRRPKVFSPARSRRVRPPVWCVRGKSRPNSRHALPDCSVRASTTPPAR</sequence>
<dbReference type="PROSITE" id="PS00941">
    <property type="entry name" value="CARBOXYLESTERASE_B_2"/>
    <property type="match status" value="1"/>
</dbReference>
<keyword evidence="4" id="KW-0378">Hydrolase</keyword>
<dbReference type="InterPro" id="IPR002168">
    <property type="entry name" value="Lipase_GDXG_HIS_AS"/>
</dbReference>
<evidence type="ECO:0000256" key="1">
    <source>
        <dbReference type="ARBA" id="ARBA00010515"/>
    </source>
</evidence>
<evidence type="ECO:0000259" key="3">
    <source>
        <dbReference type="Pfam" id="PF00135"/>
    </source>
</evidence>
<proteinExistence type="inferred from homology"/>
<accession>A0ABN0QZ28</accession>
<dbReference type="PROSITE" id="PS01173">
    <property type="entry name" value="LIPASE_GDXG_HIS"/>
    <property type="match status" value="1"/>
</dbReference>
<protein>
    <submittedName>
        <fullName evidence="4">Alpha/beta hydrolase fold family protein</fullName>
    </submittedName>
</protein>
<dbReference type="GO" id="GO:0016787">
    <property type="term" value="F:hydrolase activity"/>
    <property type="evidence" value="ECO:0007669"/>
    <property type="project" value="UniProtKB-KW"/>
</dbReference>
<dbReference type="Pfam" id="PF00135">
    <property type="entry name" value="COesterase"/>
    <property type="match status" value="1"/>
</dbReference>
<gene>
    <name evidence="4" type="ORF">I551_3531</name>
</gene>
<dbReference type="InterPro" id="IPR002018">
    <property type="entry name" value="CarbesteraseB"/>
</dbReference>
<dbReference type="SUPFAM" id="SSF53474">
    <property type="entry name" value="alpha/beta-Hydrolases"/>
    <property type="match status" value="1"/>
</dbReference>
<comment type="caution">
    <text evidence="4">The sequence shown here is derived from an EMBL/GenBank/DDBJ whole genome shotgun (WGS) entry which is preliminary data.</text>
</comment>
<feature type="region of interest" description="Disordered" evidence="2">
    <location>
        <begin position="163"/>
        <end position="183"/>
    </location>
</feature>
<name>A0ABN0QZ28_MYCUL</name>
<dbReference type="InterPro" id="IPR050309">
    <property type="entry name" value="Type-B_Carboxylest/Lipase"/>
</dbReference>
<dbReference type="EMBL" id="JAOL01000113">
    <property type="protein sequence ID" value="EUA90048.1"/>
    <property type="molecule type" value="Genomic_DNA"/>
</dbReference>
<evidence type="ECO:0000313" key="4">
    <source>
        <dbReference type="EMBL" id="EUA90048.1"/>
    </source>
</evidence>
<organism evidence="4 5">
    <name type="scientific">Mycobacterium ulcerans str. Harvey</name>
    <dbReference type="NCBI Taxonomy" id="1299332"/>
    <lineage>
        <taxon>Bacteria</taxon>
        <taxon>Bacillati</taxon>
        <taxon>Actinomycetota</taxon>
        <taxon>Actinomycetes</taxon>
        <taxon>Mycobacteriales</taxon>
        <taxon>Mycobacteriaceae</taxon>
        <taxon>Mycobacterium</taxon>
        <taxon>Mycobacterium ulcerans group</taxon>
    </lineage>
</organism>
<dbReference type="InterPro" id="IPR029058">
    <property type="entry name" value="AB_hydrolase_fold"/>
</dbReference>
<reference evidence="4 5" key="1">
    <citation type="submission" date="2014-01" db="EMBL/GenBank/DDBJ databases">
        <authorList>
            <person name="Dobos K."/>
            <person name="Lenaerts A."/>
            <person name="Ordway D."/>
            <person name="DeGroote M.A."/>
            <person name="Parker T."/>
            <person name="Sizemore C."/>
            <person name="Tallon L.J."/>
            <person name="Sadzewicz L.K."/>
            <person name="Sengamalay N."/>
            <person name="Fraser C.M."/>
            <person name="Hine E."/>
            <person name="Shefchek K.A."/>
            <person name="Das S.P."/>
            <person name="Tettelin H."/>
        </authorList>
    </citation>
    <scope>NUCLEOTIDE SEQUENCE [LARGE SCALE GENOMIC DNA]</scope>
    <source>
        <strain evidence="4 5">Harvey</strain>
    </source>
</reference>
<dbReference type="InterPro" id="IPR019819">
    <property type="entry name" value="Carboxylesterase_B_CS"/>
</dbReference>